<feature type="compositionally biased region" description="Acidic residues" evidence="10">
    <location>
        <begin position="131"/>
        <end position="162"/>
    </location>
</feature>
<dbReference type="InterPro" id="IPR011502">
    <property type="entry name" value="Nucleoporin_Nup85"/>
</dbReference>
<dbReference type="GO" id="GO:0017056">
    <property type="term" value="F:structural constituent of nuclear pore"/>
    <property type="evidence" value="ECO:0007669"/>
    <property type="project" value="TreeGrafter"/>
</dbReference>
<evidence type="ECO:0000256" key="10">
    <source>
        <dbReference type="SAM" id="MobiDB-lite"/>
    </source>
</evidence>
<evidence type="ECO:0000313" key="11">
    <source>
        <dbReference type="EMBL" id="KAJ4366325.1"/>
    </source>
</evidence>
<keyword evidence="5 9" id="KW-0653">Protein transport</keyword>
<dbReference type="Pfam" id="PF07575">
    <property type="entry name" value="Nucleopor_Nup85"/>
    <property type="match status" value="2"/>
</dbReference>
<dbReference type="OrthoDB" id="5422384at2759"/>
<comment type="subunit">
    <text evidence="9">Component of the nuclear pore complex (NPC).</text>
</comment>
<dbReference type="Proteomes" id="UP001140560">
    <property type="component" value="Unassembled WGS sequence"/>
</dbReference>
<dbReference type="GO" id="GO:0045893">
    <property type="term" value="P:positive regulation of DNA-templated transcription"/>
    <property type="evidence" value="ECO:0007669"/>
    <property type="project" value="TreeGrafter"/>
</dbReference>
<keyword evidence="3 9" id="KW-0813">Transport</keyword>
<keyword evidence="12" id="KW-1185">Reference proteome</keyword>
<evidence type="ECO:0000256" key="7">
    <source>
        <dbReference type="ARBA" id="ARBA00023132"/>
    </source>
</evidence>
<dbReference type="GO" id="GO:0031080">
    <property type="term" value="C:nuclear pore outer ring"/>
    <property type="evidence" value="ECO:0007669"/>
    <property type="project" value="TreeGrafter"/>
</dbReference>
<evidence type="ECO:0000256" key="2">
    <source>
        <dbReference type="ARBA" id="ARBA00005573"/>
    </source>
</evidence>
<evidence type="ECO:0000256" key="4">
    <source>
        <dbReference type="ARBA" id="ARBA00022816"/>
    </source>
</evidence>
<name>A0A9W8Y5T3_9PLEO</name>
<evidence type="ECO:0000256" key="1">
    <source>
        <dbReference type="ARBA" id="ARBA00004567"/>
    </source>
</evidence>
<dbReference type="PANTHER" id="PTHR13373:SF21">
    <property type="entry name" value="NUCLEAR PORE COMPLEX PROTEIN NUP85"/>
    <property type="match status" value="1"/>
</dbReference>
<accession>A0A9W8Y5T3</accession>
<protein>
    <recommendedName>
        <fullName evidence="9">Nuclear pore complex protein Nup85</fullName>
    </recommendedName>
</protein>
<evidence type="ECO:0000256" key="5">
    <source>
        <dbReference type="ARBA" id="ARBA00022927"/>
    </source>
</evidence>
<reference evidence="11" key="1">
    <citation type="submission" date="2022-10" db="EMBL/GenBank/DDBJ databases">
        <title>Tapping the CABI collections for fungal endophytes: first genome assemblies for Collariella, Neodidymelliopsis, Ascochyta clinopodiicola, Didymella pomorum, Didymosphaeria variabile, Neocosmospora piperis and Neocucurbitaria cava.</title>
        <authorList>
            <person name="Hill R."/>
        </authorList>
    </citation>
    <scope>NUCLEOTIDE SEQUENCE</scope>
    <source>
        <strain evidence="11">IMI 356814</strain>
    </source>
</reference>
<organism evidence="11 12">
    <name type="scientific">Neocucurbitaria cava</name>
    <dbReference type="NCBI Taxonomy" id="798079"/>
    <lineage>
        <taxon>Eukaryota</taxon>
        <taxon>Fungi</taxon>
        <taxon>Dikarya</taxon>
        <taxon>Ascomycota</taxon>
        <taxon>Pezizomycotina</taxon>
        <taxon>Dothideomycetes</taxon>
        <taxon>Pleosporomycetidae</taxon>
        <taxon>Pleosporales</taxon>
        <taxon>Pleosporineae</taxon>
        <taxon>Cucurbitariaceae</taxon>
        <taxon>Neocucurbitaria</taxon>
    </lineage>
</organism>
<keyword evidence="7 9" id="KW-0906">Nuclear pore complex</keyword>
<feature type="compositionally biased region" description="Polar residues" evidence="10">
    <location>
        <begin position="174"/>
        <end position="186"/>
    </location>
</feature>
<sequence>MFRVPSSTPPPSTPDYRRESRDGPSTTPAGPPPDQFVDPSSTPAGPPPAMNKSLFSTTRPTFEKPSGYDFGGSMFGSSPPKHGLFEGIGSGSFGTSTTGRPAVQRGRTTSSGGYGLPSSSPDDALNRDAEGDSEEEDEDMDDEEDYDEDMDEDEGSEEDEEQLSAQRRAKPPNRFSQSVVSRTSASDLEPGPTLVRAGAKQTQFDLLALAKGLTPDPERVTLQEPDHVILETERLLVQVQDSLDSGRPDRSTVVIGEVAHELVKLWQASFKPASKANLSSSRSGGTVGLSHASRLASLLLSLHHPPPLGQNQPTSARSLVPARPESKHFTPIPKVLLDWLNNTYSSVSTVEQVLKESSGYSKHSGFWEAVQVTAVRGNFGKTVQLLQGARFESAETAQHDGLGGAGYTGSHLRFANDAVRPAIDLLRECPAASGDWDVKGHDWNIFRQRIQQAYIDLQEFAEGESASRHSVAQPFQAAHFGISQTQASFQLSVASRKAESKVPWSVYEELRKLYQLLLGNEEELLQISEDWIEAVLSLAIWWNGEEEDVAQGSLAASRRSIMRSQQVRSVDVTPVKAYCQRLSSALAAVIENSDEDFSVNTTDRFEVGLACIMDDNIEAVLHILRSWSLTIASAVADMATAGDWFTQAKGLMDQFDQSDLMVLSYSEQQPRGLSKDDLQIAYANLLTSKGQITSQDGRTSKEGWEVALQLLGRVDNSITSNDNIERILSGLSLDSAVRVDKITQLCHNLGLSHQALTIAEVISDFKTTRIITDHEQKYAEHLRANTQNYGDTLLYYARAHDAKKIQEVLRVLVAHCLVKSVAYPPRDELDDALNSLITTPKQTLTKLASHDSTAASLLSNHLSGYATIRKFYDLRDEEVLLKQGEKPAHRPMARKRAAASSLMVVIASAASSIRGGLYDPEIETVVQVDVLLNLLGEALVFVNQPKRTLTLRQLYGLLAAVEDLDTAPSMIRTQCEEVLATTLLAAHDPNSSQQLPNPHHLLQKSTSNLTTASSQYSLIGSTEFGSAEGGQSTDGSAILVKGGHIDEAKRGWDWRKGFGKNTKGEDVVRVLRLGLARETARAFAEGEVNA</sequence>
<keyword evidence="6 9" id="KW-0811">Translocation</keyword>
<evidence type="ECO:0000256" key="6">
    <source>
        <dbReference type="ARBA" id="ARBA00023010"/>
    </source>
</evidence>
<comment type="subcellular location">
    <subcellularLocation>
        <location evidence="1 9">Nucleus</location>
        <location evidence="1 9">Nuclear pore complex</location>
    </subcellularLocation>
</comment>
<keyword evidence="4 9" id="KW-0509">mRNA transport</keyword>
<evidence type="ECO:0000256" key="8">
    <source>
        <dbReference type="ARBA" id="ARBA00023242"/>
    </source>
</evidence>
<evidence type="ECO:0000313" key="12">
    <source>
        <dbReference type="Proteomes" id="UP001140560"/>
    </source>
</evidence>
<evidence type="ECO:0000256" key="3">
    <source>
        <dbReference type="ARBA" id="ARBA00022448"/>
    </source>
</evidence>
<proteinExistence type="inferred from homology"/>
<dbReference type="GO" id="GO:0006406">
    <property type="term" value="P:mRNA export from nucleus"/>
    <property type="evidence" value="ECO:0007669"/>
    <property type="project" value="TreeGrafter"/>
</dbReference>
<keyword evidence="8 9" id="KW-0539">Nucleus</keyword>
<evidence type="ECO:0000256" key="9">
    <source>
        <dbReference type="RuleBase" id="RU365073"/>
    </source>
</evidence>
<dbReference type="PANTHER" id="PTHR13373">
    <property type="entry name" value="FROUNT PROTEIN-RELATED"/>
    <property type="match status" value="1"/>
</dbReference>
<comment type="similarity">
    <text evidence="2 9">Belongs to the nucleoporin Nup85 family.</text>
</comment>
<dbReference type="GO" id="GO:0031965">
    <property type="term" value="C:nuclear membrane"/>
    <property type="evidence" value="ECO:0007669"/>
    <property type="project" value="UniProtKB-UniRule"/>
</dbReference>
<comment type="function">
    <text evidence="9">Functions as a component of the nuclear pore complex (NPC).</text>
</comment>
<dbReference type="GO" id="GO:0006606">
    <property type="term" value="P:protein import into nucleus"/>
    <property type="evidence" value="ECO:0007669"/>
    <property type="project" value="TreeGrafter"/>
</dbReference>
<dbReference type="EMBL" id="JAPEUY010000014">
    <property type="protein sequence ID" value="KAJ4366325.1"/>
    <property type="molecule type" value="Genomic_DNA"/>
</dbReference>
<gene>
    <name evidence="11" type="ORF">N0V83_007961</name>
</gene>
<dbReference type="AlphaFoldDB" id="A0A9W8Y5T3"/>
<keyword evidence="9" id="KW-0472">Membrane</keyword>
<feature type="region of interest" description="Disordered" evidence="10">
    <location>
        <begin position="1"/>
        <end position="193"/>
    </location>
</feature>
<comment type="caution">
    <text evidence="11">The sequence shown here is derived from an EMBL/GenBank/DDBJ whole genome shotgun (WGS) entry which is preliminary data.</text>
</comment>